<keyword evidence="4" id="KW-1185">Reference proteome</keyword>
<feature type="compositionally biased region" description="Acidic residues" evidence="1">
    <location>
        <begin position="942"/>
        <end position="957"/>
    </location>
</feature>
<name>A0A6S7JZS2_PARCT</name>
<reference evidence="3" key="1">
    <citation type="submission" date="2020-04" db="EMBL/GenBank/DDBJ databases">
        <authorList>
            <person name="Alioto T."/>
            <person name="Alioto T."/>
            <person name="Gomez Garrido J."/>
        </authorList>
    </citation>
    <scope>NUCLEOTIDE SEQUENCE</scope>
    <source>
        <strain evidence="3">A484AB</strain>
    </source>
</reference>
<accession>A0A6S7JZS2</accession>
<comment type="caution">
    <text evidence="3">The sequence shown here is derived from an EMBL/GenBank/DDBJ whole genome shotgun (WGS) entry which is preliminary data.</text>
</comment>
<feature type="transmembrane region" description="Helical" evidence="2">
    <location>
        <begin position="269"/>
        <end position="294"/>
    </location>
</feature>
<evidence type="ECO:0000256" key="2">
    <source>
        <dbReference type="SAM" id="Phobius"/>
    </source>
</evidence>
<evidence type="ECO:0000313" key="4">
    <source>
        <dbReference type="Proteomes" id="UP001152795"/>
    </source>
</evidence>
<proteinExistence type="predicted"/>
<feature type="region of interest" description="Disordered" evidence="1">
    <location>
        <begin position="932"/>
        <end position="957"/>
    </location>
</feature>
<protein>
    <submittedName>
        <fullName evidence="3">Uncharacterized protein</fullName>
    </submittedName>
</protein>
<keyword evidence="2" id="KW-0472">Membrane</keyword>
<dbReference type="EMBL" id="CACRXK020022244">
    <property type="protein sequence ID" value="CAB4036638.1"/>
    <property type="molecule type" value="Genomic_DNA"/>
</dbReference>
<gene>
    <name evidence="3" type="ORF">PACLA_8A069672</name>
</gene>
<keyword evidence="2" id="KW-0812">Transmembrane</keyword>
<dbReference type="Proteomes" id="UP001152795">
    <property type="component" value="Unassembled WGS sequence"/>
</dbReference>
<feature type="transmembrane region" description="Helical" evidence="2">
    <location>
        <begin position="240"/>
        <end position="262"/>
    </location>
</feature>
<dbReference type="OrthoDB" id="5971223at2759"/>
<sequence>MAKKIEVIMATFFIATCISFCFAKSTIDLPDETPPPPRPPAPLPTAKVGKRLDKVATLLGTVNAAMGSFSRSKTVKTVSQSMRGDNDAELQEGLDQAITTLAVLDVGGGIVSPVAAHLVQSIATVDALSNTKKALEKFGNTLPQFAHELDDLSDDVIKTRLNQMKQVVLDTFKTDVRQMRKSDPSTLKYIKKAKRLLKVKRLASVLGPIFDIVAVGVNSWALHTTLRDCRQDPTMCNHGAIASASFSIAAGFVGLGTFVAVFKMTAAAAVVAGPAGAIVAALLGITATCIELWYTPPSVRIASENTLKEAAMKELDTYAKEELYNATTKYTKNDLYVVNQGHLPKWFTYDPPKNSVQFGLDRDEPRRYSPKVGKCSRPHWGEAKRPGPTGKSLSLYKVCPYLVDGNEFISTKDISSFPSYLTDNRGLGYDFYGLAKDYQEYKNGEGRPDNESPYNGATVLVSTNKVQPAELENRELSANLRGLDINTGRKGGGEPFDDLVAIGDMPSLDASEKVIVRTGKGNDALNIDGRLGPFTSAGVLDADLGEEGQNTLNFGAIPSGYGIEGIRFDAKTGVVQYKYGSGQPQNVGKVMHVQILEASSFHDEITLHSNRPDREGFTVFKFNGLATYTIDISSLTTKDDTRYFTIIDSSSPLRSDEGRVPVLKLVNFGENAKANDIQYREEGIFVYGERTKESRDVEDEGKSSERRVIANEGECDGETGGNPTMGSNDKKLLAIIKLTHKRLIKIEAKGSNGICVMKRRKQQELDTQFFPGKRLHVDFSERNYDGSEDDDYALLKCPLSTVDEPTTINLRDGKSDYLVIGEHLFTDPCDIARMKLVRHKTLEDAWNLVLAGPDLKNITGKARTITLIGVEKILNEHGDIVIDLQNSPTHNLNGKYTDVSRNDMRKWAETSRTKEIKDNMMTCIDGTGDLSLEEREELCSQGDEDEDENDEETPEVQ</sequence>
<dbReference type="AlphaFoldDB" id="A0A6S7JZS2"/>
<organism evidence="3 4">
    <name type="scientific">Paramuricea clavata</name>
    <name type="common">Red gorgonian</name>
    <name type="synonym">Violescent sea-whip</name>
    <dbReference type="NCBI Taxonomy" id="317549"/>
    <lineage>
        <taxon>Eukaryota</taxon>
        <taxon>Metazoa</taxon>
        <taxon>Cnidaria</taxon>
        <taxon>Anthozoa</taxon>
        <taxon>Octocorallia</taxon>
        <taxon>Malacalcyonacea</taxon>
        <taxon>Plexauridae</taxon>
        <taxon>Paramuricea</taxon>
    </lineage>
</organism>
<keyword evidence="2" id="KW-1133">Transmembrane helix</keyword>
<evidence type="ECO:0000256" key="1">
    <source>
        <dbReference type="SAM" id="MobiDB-lite"/>
    </source>
</evidence>
<evidence type="ECO:0000313" key="3">
    <source>
        <dbReference type="EMBL" id="CAB4036638.1"/>
    </source>
</evidence>